<dbReference type="InterPro" id="IPR048372">
    <property type="entry name" value="ZapC_C"/>
</dbReference>
<dbReference type="STRING" id="299255.SAMN02745129_1033"/>
<gene>
    <name evidence="5" type="primary">zapC</name>
    <name evidence="9" type="ORF">SAMN02745129_1033</name>
</gene>
<dbReference type="InterPro" id="IPR048373">
    <property type="entry name" value="ZapC_N"/>
</dbReference>
<evidence type="ECO:0000256" key="1">
    <source>
        <dbReference type="ARBA" id="ARBA00022490"/>
    </source>
</evidence>
<evidence type="ECO:0000256" key="6">
    <source>
        <dbReference type="PIRNR" id="PIRNR010252"/>
    </source>
</evidence>
<reference evidence="9 10" key="1">
    <citation type="submission" date="2016-11" db="EMBL/GenBank/DDBJ databases">
        <authorList>
            <person name="Jaros S."/>
            <person name="Januszkiewicz K."/>
            <person name="Wedrychowicz H."/>
        </authorList>
    </citation>
    <scope>NUCLEOTIDE SEQUENCE [LARGE SCALE GENOMIC DNA]</scope>
    <source>
        <strain evidence="9 10">DSM 16917</strain>
    </source>
</reference>
<dbReference type="AlphaFoldDB" id="A0A1M5NFN8"/>
<evidence type="ECO:0000256" key="2">
    <source>
        <dbReference type="ARBA" id="ARBA00022618"/>
    </source>
</evidence>
<comment type="similarity">
    <text evidence="5 6">Belongs to the ZapC family.</text>
</comment>
<dbReference type="GO" id="GO:0000917">
    <property type="term" value="P:division septum assembly"/>
    <property type="evidence" value="ECO:0007669"/>
    <property type="project" value="UniProtKB-KW"/>
</dbReference>
<dbReference type="GO" id="GO:0005737">
    <property type="term" value="C:cytoplasm"/>
    <property type="evidence" value="ECO:0007669"/>
    <property type="project" value="UniProtKB-SubCell"/>
</dbReference>
<evidence type="ECO:0000256" key="4">
    <source>
        <dbReference type="ARBA" id="ARBA00023306"/>
    </source>
</evidence>
<keyword evidence="2 5" id="KW-0132">Cell division</keyword>
<protein>
    <recommendedName>
        <fullName evidence="5 6">Cell division protein ZapC</fullName>
    </recommendedName>
</protein>
<sequence>MCLMPEQSWNWFYHQEEQKLAIALGQELVFVTPYGPKQLTPDSLDGQGFTASHADYYQSVLQELSRYLSVSEAALVQIALNLTAAHFFALPMMPKSWHFKSSDRIAYGRSGTVVELCTDTQRQSFVVVEAGDQSSLLMLLGPDCSLSNKRSMDQFDLIKVMNDRLIPIAKRSQARVVAA</sequence>
<comment type="subcellular location">
    <subcellularLocation>
        <location evidence="5 6">Cytoplasm</location>
    </subcellularLocation>
</comment>
<comment type="function">
    <text evidence="5 6">Contributes to the efficiency of the cell division process by stabilizing the polymeric form of the cell division protein FtsZ. Acts by promoting interactions between FtsZ protofilaments and suppressing the GTPase activity of FtsZ.</text>
</comment>
<evidence type="ECO:0000259" key="7">
    <source>
        <dbReference type="Pfam" id="PF07126"/>
    </source>
</evidence>
<keyword evidence="10" id="KW-1185">Reference proteome</keyword>
<dbReference type="GO" id="GO:0043093">
    <property type="term" value="P:FtsZ-dependent cytokinesis"/>
    <property type="evidence" value="ECO:0007669"/>
    <property type="project" value="UniProtKB-UniRule"/>
</dbReference>
<organism evidence="9 10">
    <name type="scientific">Ferrimonas marina</name>
    <dbReference type="NCBI Taxonomy" id="299255"/>
    <lineage>
        <taxon>Bacteria</taxon>
        <taxon>Pseudomonadati</taxon>
        <taxon>Pseudomonadota</taxon>
        <taxon>Gammaproteobacteria</taxon>
        <taxon>Alteromonadales</taxon>
        <taxon>Ferrimonadaceae</taxon>
        <taxon>Ferrimonas</taxon>
    </lineage>
</organism>
<dbReference type="InterPro" id="IPR009809">
    <property type="entry name" value="ZapC"/>
</dbReference>
<comment type="subunit">
    <text evidence="5">Interacts directly with FtsZ.</text>
</comment>
<proteinExistence type="inferred from homology"/>
<keyword evidence="1 5" id="KW-0963">Cytoplasm</keyword>
<dbReference type="Proteomes" id="UP000184268">
    <property type="component" value="Unassembled WGS sequence"/>
</dbReference>
<feature type="domain" description="Cell-division protein ZapC N-terminal" evidence="8">
    <location>
        <begin position="2"/>
        <end position="89"/>
    </location>
</feature>
<dbReference type="PIRSF" id="PIRSF010252">
    <property type="entry name" value="ZapC"/>
    <property type="match status" value="1"/>
</dbReference>
<dbReference type="Pfam" id="PF21083">
    <property type="entry name" value="ZapC_N"/>
    <property type="match status" value="1"/>
</dbReference>
<keyword evidence="3 5" id="KW-0717">Septation</keyword>
<evidence type="ECO:0000259" key="8">
    <source>
        <dbReference type="Pfam" id="PF21083"/>
    </source>
</evidence>
<dbReference type="Pfam" id="PF07126">
    <property type="entry name" value="ZapC_C"/>
    <property type="match status" value="1"/>
</dbReference>
<evidence type="ECO:0000256" key="5">
    <source>
        <dbReference type="HAMAP-Rule" id="MF_00906"/>
    </source>
</evidence>
<evidence type="ECO:0000256" key="3">
    <source>
        <dbReference type="ARBA" id="ARBA00023210"/>
    </source>
</evidence>
<evidence type="ECO:0000313" key="10">
    <source>
        <dbReference type="Proteomes" id="UP000184268"/>
    </source>
</evidence>
<accession>A0A1M5NFN8</accession>
<evidence type="ECO:0000313" key="9">
    <source>
        <dbReference type="EMBL" id="SHG88285.1"/>
    </source>
</evidence>
<feature type="domain" description="Cell-division protein ZapC C-terminal" evidence="7">
    <location>
        <begin position="91"/>
        <end position="170"/>
    </location>
</feature>
<dbReference type="EMBL" id="FQXG01000001">
    <property type="protein sequence ID" value="SHG88285.1"/>
    <property type="molecule type" value="Genomic_DNA"/>
</dbReference>
<name>A0A1M5NFN8_9GAMM</name>
<keyword evidence="4 5" id="KW-0131">Cell cycle</keyword>
<dbReference type="HAMAP" id="MF_00906">
    <property type="entry name" value="ZapC"/>
    <property type="match status" value="1"/>
</dbReference>